<accession>A0A9D4CXB4</accession>
<protein>
    <submittedName>
        <fullName evidence="1">Uncharacterized protein</fullName>
    </submittedName>
</protein>
<organism evidence="1 2">
    <name type="scientific">Dreissena polymorpha</name>
    <name type="common">Zebra mussel</name>
    <name type="synonym">Mytilus polymorpha</name>
    <dbReference type="NCBI Taxonomy" id="45954"/>
    <lineage>
        <taxon>Eukaryota</taxon>
        <taxon>Metazoa</taxon>
        <taxon>Spiralia</taxon>
        <taxon>Lophotrochozoa</taxon>
        <taxon>Mollusca</taxon>
        <taxon>Bivalvia</taxon>
        <taxon>Autobranchia</taxon>
        <taxon>Heteroconchia</taxon>
        <taxon>Euheterodonta</taxon>
        <taxon>Imparidentia</taxon>
        <taxon>Neoheterodontei</taxon>
        <taxon>Myida</taxon>
        <taxon>Dreissenoidea</taxon>
        <taxon>Dreissenidae</taxon>
        <taxon>Dreissena</taxon>
    </lineage>
</organism>
<evidence type="ECO:0000313" key="1">
    <source>
        <dbReference type="EMBL" id="KAH3733746.1"/>
    </source>
</evidence>
<reference evidence="1" key="2">
    <citation type="submission" date="2020-11" db="EMBL/GenBank/DDBJ databases">
        <authorList>
            <person name="McCartney M.A."/>
            <person name="Auch B."/>
            <person name="Kono T."/>
            <person name="Mallez S."/>
            <person name="Becker A."/>
            <person name="Gohl D.M."/>
            <person name="Silverstein K.A.T."/>
            <person name="Koren S."/>
            <person name="Bechman K.B."/>
            <person name="Herman A."/>
            <person name="Abrahante J.E."/>
            <person name="Garbe J."/>
        </authorList>
    </citation>
    <scope>NUCLEOTIDE SEQUENCE</scope>
    <source>
        <strain evidence="1">Duluth1</strain>
        <tissue evidence="1">Whole animal</tissue>
    </source>
</reference>
<name>A0A9D4CXB4_DREPO</name>
<comment type="caution">
    <text evidence="1">The sequence shown here is derived from an EMBL/GenBank/DDBJ whole genome shotgun (WGS) entry which is preliminary data.</text>
</comment>
<reference evidence="1" key="1">
    <citation type="journal article" date="2019" name="bioRxiv">
        <title>The Genome of the Zebra Mussel, Dreissena polymorpha: A Resource for Invasive Species Research.</title>
        <authorList>
            <person name="McCartney M.A."/>
            <person name="Auch B."/>
            <person name="Kono T."/>
            <person name="Mallez S."/>
            <person name="Zhang Y."/>
            <person name="Obille A."/>
            <person name="Becker A."/>
            <person name="Abrahante J.E."/>
            <person name="Garbe J."/>
            <person name="Badalamenti J.P."/>
            <person name="Herman A."/>
            <person name="Mangelson H."/>
            <person name="Liachko I."/>
            <person name="Sullivan S."/>
            <person name="Sone E.D."/>
            <person name="Koren S."/>
            <person name="Silverstein K.A.T."/>
            <person name="Beckman K.B."/>
            <person name="Gohl D.M."/>
        </authorList>
    </citation>
    <scope>NUCLEOTIDE SEQUENCE</scope>
    <source>
        <strain evidence="1">Duluth1</strain>
        <tissue evidence="1">Whole animal</tissue>
    </source>
</reference>
<dbReference type="Proteomes" id="UP000828390">
    <property type="component" value="Unassembled WGS sequence"/>
</dbReference>
<dbReference type="EMBL" id="JAIWYP010000011">
    <property type="protein sequence ID" value="KAH3733746.1"/>
    <property type="molecule type" value="Genomic_DNA"/>
</dbReference>
<dbReference type="AlphaFoldDB" id="A0A9D4CXB4"/>
<gene>
    <name evidence="1" type="ORF">DPMN_040180</name>
</gene>
<sequence>MLEEGPNVILRLETIRKAIVASPEPMMWFSKKRIKIEMLGLERLIRAVQSRDDNGEVDDTDFILQKISSRVRHVSIEVEQRMLLNCSSVYDLTNILYIMLM</sequence>
<proteinExistence type="predicted"/>
<keyword evidence="2" id="KW-1185">Reference proteome</keyword>
<evidence type="ECO:0000313" key="2">
    <source>
        <dbReference type="Proteomes" id="UP000828390"/>
    </source>
</evidence>